<evidence type="ECO:0000313" key="13">
    <source>
        <dbReference type="EMBL" id="EFC45771.1"/>
    </source>
</evidence>
<dbReference type="InParanoid" id="D2VBC1"/>
<evidence type="ECO:0000256" key="8">
    <source>
        <dbReference type="RuleBase" id="RU000492"/>
    </source>
</evidence>
<evidence type="ECO:0000256" key="6">
    <source>
        <dbReference type="ARBA" id="ARBA00024357"/>
    </source>
</evidence>
<feature type="domain" description="Helicase C-terminal" evidence="12">
    <location>
        <begin position="228"/>
        <end position="384"/>
    </location>
</feature>
<dbReference type="InterPro" id="IPR014001">
    <property type="entry name" value="Helicase_ATP-bd"/>
</dbReference>
<sequence length="478" mass="53269">MTPIQARSIPIALAGKDLLAQAKTGSGKTLAFLLPCLELLYRAEFKPRNGTGVIILSPTRELAIQTYAVCKSLMTFMKQTHCLLIGGQSKHQEGEKLVKGCNIVIATPGRLLDHLLHTKGFVYSNLISLVLDEADRMLDDGFEEELKAIVKLLPTKGRQTLLFSATQTTKVADIARVSIKRDPVFVGIEDLNKITKTEETEEYSTATNLEQGYVVVPASEKFVLLYSFLKKTMATTPGKKGKKIIVFFSSCAAVKYYSELLNYINVSVTPLHGKMKQNKRTQAFMNFCGAESGVLLSTDVAARGLDIPKVDWIVQYDPPEAPKEYIHRVGRTARAGNVGRALLFLLPSETGFLKYLSESNIPLNELDFPRTKMSNIQDQLEKIISSNYYLFKNAEEAFKGFIKSYASHPLKDIFSFQLLDVAGITKSFGLKNTPYVDLKSLEVGASSAIEKKRKSDNKWIKSGVSQKKKEDKKKRKTE</sequence>
<dbReference type="SMART" id="SM00490">
    <property type="entry name" value="HELICc"/>
    <property type="match status" value="1"/>
</dbReference>
<dbReference type="VEuPathDB" id="AmoebaDB:NAEGRDRAFT_83091"/>
<dbReference type="GO" id="GO:0005524">
    <property type="term" value="F:ATP binding"/>
    <property type="evidence" value="ECO:0007669"/>
    <property type="project" value="UniProtKB-UniRule"/>
</dbReference>
<keyword evidence="14" id="KW-1185">Reference proteome</keyword>
<evidence type="ECO:0000259" key="12">
    <source>
        <dbReference type="PROSITE" id="PS51194"/>
    </source>
</evidence>
<dbReference type="GO" id="GO:0003724">
    <property type="term" value="F:RNA helicase activity"/>
    <property type="evidence" value="ECO:0007669"/>
    <property type="project" value="UniProtKB-EC"/>
</dbReference>
<dbReference type="eggNOG" id="KOG0342">
    <property type="taxonomic scope" value="Eukaryota"/>
</dbReference>
<dbReference type="InterPro" id="IPR027417">
    <property type="entry name" value="P-loop_NTPase"/>
</dbReference>
<evidence type="ECO:0000256" key="1">
    <source>
        <dbReference type="ARBA" id="ARBA00022741"/>
    </source>
</evidence>
<dbReference type="GO" id="GO:0003723">
    <property type="term" value="F:RNA binding"/>
    <property type="evidence" value="ECO:0007669"/>
    <property type="project" value="UniProtKB-UniRule"/>
</dbReference>
<dbReference type="InterPro" id="IPR000629">
    <property type="entry name" value="RNA-helicase_DEAD-box_CS"/>
</dbReference>
<dbReference type="PANTHER" id="PTHR24031">
    <property type="entry name" value="RNA HELICASE"/>
    <property type="match status" value="1"/>
</dbReference>
<dbReference type="SUPFAM" id="SSF52540">
    <property type="entry name" value="P-loop containing nucleoside triphosphate hydrolases"/>
    <property type="match status" value="1"/>
</dbReference>
<gene>
    <name evidence="13" type="ORF">NAEGRDRAFT_83091</name>
</gene>
<dbReference type="OMA" id="EETHMVE"/>
<dbReference type="PROSITE" id="PS51194">
    <property type="entry name" value="HELICASE_CTER"/>
    <property type="match status" value="1"/>
</dbReference>
<keyword evidence="1 8" id="KW-0547">Nucleotide-binding</keyword>
<dbReference type="CDD" id="cd18787">
    <property type="entry name" value="SF2_C_DEAD"/>
    <property type="match status" value="1"/>
</dbReference>
<feature type="region of interest" description="Disordered" evidence="10">
    <location>
        <begin position="452"/>
        <end position="478"/>
    </location>
</feature>
<comment type="domain">
    <text evidence="9">The Q motif is unique to and characteristic of the DEAD box family of RNA helicases and controls ATP binding and hydrolysis.</text>
</comment>
<proteinExistence type="inferred from homology"/>
<evidence type="ECO:0000256" key="3">
    <source>
        <dbReference type="ARBA" id="ARBA00022806"/>
    </source>
</evidence>
<dbReference type="GO" id="GO:0016887">
    <property type="term" value="F:ATP hydrolysis activity"/>
    <property type="evidence" value="ECO:0007669"/>
    <property type="project" value="RHEA"/>
</dbReference>
<dbReference type="Pfam" id="PF00270">
    <property type="entry name" value="DEAD"/>
    <property type="match status" value="1"/>
</dbReference>
<evidence type="ECO:0000256" key="10">
    <source>
        <dbReference type="SAM" id="MobiDB-lite"/>
    </source>
</evidence>
<dbReference type="EMBL" id="GG738861">
    <property type="protein sequence ID" value="EFC45771.1"/>
    <property type="molecule type" value="Genomic_DNA"/>
</dbReference>
<dbReference type="GeneID" id="8850493"/>
<keyword evidence="3 8" id="KW-0347">Helicase</keyword>
<dbReference type="STRING" id="5762.D2VBC1"/>
<dbReference type="KEGG" id="ngr:NAEGRDRAFT_83091"/>
<name>D2VBC1_NAEGR</name>
<protein>
    <recommendedName>
        <fullName evidence="9">ATP-dependent RNA helicase</fullName>
        <ecNumber evidence="9">3.6.4.13</ecNumber>
    </recommendedName>
</protein>
<evidence type="ECO:0000313" key="14">
    <source>
        <dbReference type="Proteomes" id="UP000006671"/>
    </source>
</evidence>
<evidence type="ECO:0000256" key="2">
    <source>
        <dbReference type="ARBA" id="ARBA00022801"/>
    </source>
</evidence>
<dbReference type="PROSITE" id="PS51192">
    <property type="entry name" value="HELICASE_ATP_BIND_1"/>
    <property type="match status" value="1"/>
</dbReference>
<dbReference type="Gene3D" id="3.40.50.300">
    <property type="entry name" value="P-loop containing nucleotide triphosphate hydrolases"/>
    <property type="match status" value="2"/>
</dbReference>
<comment type="function">
    <text evidence="9">RNA helicase.</text>
</comment>
<dbReference type="PROSITE" id="PS00039">
    <property type="entry name" value="DEAD_ATP_HELICASE"/>
    <property type="match status" value="1"/>
</dbReference>
<dbReference type="Proteomes" id="UP000006671">
    <property type="component" value="Unassembled WGS sequence"/>
</dbReference>
<organism evidence="14">
    <name type="scientific">Naegleria gruberi</name>
    <name type="common">Amoeba</name>
    <dbReference type="NCBI Taxonomy" id="5762"/>
    <lineage>
        <taxon>Eukaryota</taxon>
        <taxon>Discoba</taxon>
        <taxon>Heterolobosea</taxon>
        <taxon>Tetramitia</taxon>
        <taxon>Eutetramitia</taxon>
        <taxon>Vahlkampfiidae</taxon>
        <taxon>Naegleria</taxon>
    </lineage>
</organism>
<evidence type="ECO:0000256" key="5">
    <source>
        <dbReference type="ARBA" id="ARBA00022884"/>
    </source>
</evidence>
<dbReference type="Pfam" id="PF00271">
    <property type="entry name" value="Helicase_C"/>
    <property type="match status" value="1"/>
</dbReference>
<keyword evidence="4 8" id="KW-0067">ATP-binding</keyword>
<keyword evidence="2 8" id="KW-0378">Hydrolase</keyword>
<evidence type="ECO:0000256" key="7">
    <source>
        <dbReference type="ARBA" id="ARBA00047984"/>
    </source>
</evidence>
<evidence type="ECO:0000256" key="9">
    <source>
        <dbReference type="RuleBase" id="RU365068"/>
    </source>
</evidence>
<dbReference type="FunCoup" id="D2VBC1">
    <property type="interactions" value="536"/>
</dbReference>
<dbReference type="OrthoDB" id="10259640at2759"/>
<dbReference type="SMART" id="SM01178">
    <property type="entry name" value="DUF4217"/>
    <property type="match status" value="1"/>
</dbReference>
<dbReference type="InterPro" id="IPR011545">
    <property type="entry name" value="DEAD/DEAH_box_helicase_dom"/>
</dbReference>
<reference evidence="13 14" key="1">
    <citation type="journal article" date="2010" name="Cell">
        <title>The genome of Naegleria gruberi illuminates early eukaryotic versatility.</title>
        <authorList>
            <person name="Fritz-Laylin L.K."/>
            <person name="Prochnik S.E."/>
            <person name="Ginger M.L."/>
            <person name="Dacks J.B."/>
            <person name="Carpenter M.L."/>
            <person name="Field M.C."/>
            <person name="Kuo A."/>
            <person name="Paredez A."/>
            <person name="Chapman J."/>
            <person name="Pham J."/>
            <person name="Shu S."/>
            <person name="Neupane R."/>
            <person name="Cipriano M."/>
            <person name="Mancuso J."/>
            <person name="Tu H."/>
            <person name="Salamov A."/>
            <person name="Lindquist E."/>
            <person name="Shapiro H."/>
            <person name="Lucas S."/>
            <person name="Grigoriev I.V."/>
            <person name="Cande W.Z."/>
            <person name="Fulton C."/>
            <person name="Rokhsar D.S."/>
            <person name="Dawson S.C."/>
        </authorList>
    </citation>
    <scope>NUCLEOTIDE SEQUENCE [LARGE SCALE GENOMIC DNA]</scope>
    <source>
        <strain evidence="13 14">NEG-M</strain>
    </source>
</reference>
<evidence type="ECO:0000256" key="4">
    <source>
        <dbReference type="ARBA" id="ARBA00022840"/>
    </source>
</evidence>
<dbReference type="Pfam" id="PF13959">
    <property type="entry name" value="CTE_SPB4"/>
    <property type="match status" value="1"/>
</dbReference>
<dbReference type="InterPro" id="IPR001650">
    <property type="entry name" value="Helicase_C-like"/>
</dbReference>
<feature type="domain" description="Helicase ATP-binding" evidence="11">
    <location>
        <begin position="9"/>
        <end position="185"/>
    </location>
</feature>
<dbReference type="RefSeq" id="XP_002678515.1">
    <property type="nucleotide sequence ID" value="XM_002678469.1"/>
</dbReference>
<keyword evidence="5 9" id="KW-0694">RNA-binding</keyword>
<comment type="catalytic activity">
    <reaction evidence="7 9">
        <text>ATP + H2O = ADP + phosphate + H(+)</text>
        <dbReference type="Rhea" id="RHEA:13065"/>
        <dbReference type="ChEBI" id="CHEBI:15377"/>
        <dbReference type="ChEBI" id="CHEBI:15378"/>
        <dbReference type="ChEBI" id="CHEBI:30616"/>
        <dbReference type="ChEBI" id="CHEBI:43474"/>
        <dbReference type="ChEBI" id="CHEBI:456216"/>
        <dbReference type="EC" id="3.6.4.13"/>
    </reaction>
</comment>
<accession>D2VBC1</accession>
<dbReference type="InterPro" id="IPR025313">
    <property type="entry name" value="SPB4-like_CTE"/>
</dbReference>
<evidence type="ECO:0000259" key="11">
    <source>
        <dbReference type="PROSITE" id="PS51192"/>
    </source>
</evidence>
<comment type="similarity">
    <text evidence="6">Belongs to the DEAD box helicase family. DDX18/HAS1 subfamily.</text>
</comment>
<dbReference type="AlphaFoldDB" id="D2VBC1"/>
<dbReference type="FunFam" id="3.40.50.300:FF:000379">
    <property type="entry name" value="RNA helicase"/>
    <property type="match status" value="1"/>
</dbReference>
<dbReference type="SMART" id="SM00487">
    <property type="entry name" value="DEXDc"/>
    <property type="match status" value="1"/>
</dbReference>
<dbReference type="EC" id="3.6.4.13" evidence="9"/>